<dbReference type="PANTHER" id="PTHR23164">
    <property type="entry name" value="EARLY ENDOSOME ANTIGEN 1"/>
    <property type="match status" value="1"/>
</dbReference>
<dbReference type="SMART" id="SM00064">
    <property type="entry name" value="FYVE"/>
    <property type="match status" value="1"/>
</dbReference>
<dbReference type="InterPro" id="IPR011011">
    <property type="entry name" value="Znf_FYVE_PHD"/>
</dbReference>
<gene>
    <name evidence="7" type="ORF">K461DRAFT_272013</name>
</gene>
<dbReference type="Gene3D" id="3.30.40.10">
    <property type="entry name" value="Zinc/RING finger domain, C3HC4 (zinc finger)"/>
    <property type="match status" value="1"/>
</dbReference>
<keyword evidence="8" id="KW-1185">Reference proteome</keyword>
<keyword evidence="1" id="KW-0479">Metal-binding</keyword>
<evidence type="ECO:0000256" key="2">
    <source>
        <dbReference type="ARBA" id="ARBA00022771"/>
    </source>
</evidence>
<protein>
    <recommendedName>
        <fullName evidence="6">FYVE-type domain-containing protein</fullName>
    </recommendedName>
</protein>
<dbReference type="Pfam" id="PF01363">
    <property type="entry name" value="FYVE"/>
    <property type="match status" value="1"/>
</dbReference>
<dbReference type="InterPro" id="IPR000306">
    <property type="entry name" value="Znf_FYVE"/>
</dbReference>
<feature type="region of interest" description="Disordered" evidence="5">
    <location>
        <begin position="30"/>
        <end position="50"/>
    </location>
</feature>
<reference evidence="7" key="1">
    <citation type="journal article" date="2020" name="Stud. Mycol.">
        <title>101 Dothideomycetes genomes: a test case for predicting lifestyles and emergence of pathogens.</title>
        <authorList>
            <person name="Haridas S."/>
            <person name="Albert R."/>
            <person name="Binder M."/>
            <person name="Bloem J."/>
            <person name="Labutti K."/>
            <person name="Salamov A."/>
            <person name="Andreopoulos B."/>
            <person name="Baker S."/>
            <person name="Barry K."/>
            <person name="Bills G."/>
            <person name="Bluhm B."/>
            <person name="Cannon C."/>
            <person name="Castanera R."/>
            <person name="Culley D."/>
            <person name="Daum C."/>
            <person name="Ezra D."/>
            <person name="Gonzalez J."/>
            <person name="Henrissat B."/>
            <person name="Kuo A."/>
            <person name="Liang C."/>
            <person name="Lipzen A."/>
            <person name="Lutzoni F."/>
            <person name="Magnuson J."/>
            <person name="Mondo S."/>
            <person name="Nolan M."/>
            <person name="Ohm R."/>
            <person name="Pangilinan J."/>
            <person name="Park H.-J."/>
            <person name="Ramirez L."/>
            <person name="Alfaro M."/>
            <person name="Sun H."/>
            <person name="Tritt A."/>
            <person name="Yoshinaga Y."/>
            <person name="Zwiers L.-H."/>
            <person name="Turgeon B."/>
            <person name="Goodwin S."/>
            <person name="Spatafora J."/>
            <person name="Crous P."/>
            <person name="Grigoriev I."/>
        </authorList>
    </citation>
    <scope>NUCLEOTIDE SEQUENCE</scope>
    <source>
        <strain evidence="7">CBS 260.36</strain>
    </source>
</reference>
<dbReference type="GO" id="GO:0008270">
    <property type="term" value="F:zinc ion binding"/>
    <property type="evidence" value="ECO:0007669"/>
    <property type="project" value="UniProtKB-KW"/>
</dbReference>
<evidence type="ECO:0000256" key="4">
    <source>
        <dbReference type="PROSITE-ProRule" id="PRU00091"/>
    </source>
</evidence>
<dbReference type="AlphaFoldDB" id="A0A9P4IXG2"/>
<dbReference type="EMBL" id="ML996093">
    <property type="protein sequence ID" value="KAF2148533.1"/>
    <property type="molecule type" value="Genomic_DNA"/>
</dbReference>
<sequence length="280" mass="30551">MATSFAQQPHNIASNAFQYSHHRPTYSQAAAYTPPSSITPPAVSPTGNHLTSKQLSSARQLGYLPAALRPTEMAVKTKRPLTPPRSAHSSLDSQSSLATRSLPITPIDDLSSFMAPLGSISRVVTDEWNEELGEVTGAPTRGHWKPDSSVTCCANDTCSTVFSFLARRHHCRRCGGIYCTSHSARLVPLDQEARFHPQGGWVRSCDNCWGDYQIWQHDRKSRASSVASSGTTTPPAMAIDPDVQIRGSDFLGIKPKQQPHNPYCTGNESVGGADWNWSTF</sequence>
<proteinExistence type="predicted"/>
<evidence type="ECO:0000313" key="8">
    <source>
        <dbReference type="Proteomes" id="UP000799439"/>
    </source>
</evidence>
<dbReference type="SUPFAM" id="SSF57903">
    <property type="entry name" value="FYVE/PHD zinc finger"/>
    <property type="match status" value="1"/>
</dbReference>
<dbReference type="CDD" id="cd15760">
    <property type="entry name" value="FYVE_scVPS27p_like"/>
    <property type="match status" value="1"/>
</dbReference>
<dbReference type="PROSITE" id="PS50178">
    <property type="entry name" value="ZF_FYVE"/>
    <property type="match status" value="1"/>
</dbReference>
<dbReference type="OrthoDB" id="10018316at2759"/>
<evidence type="ECO:0000256" key="1">
    <source>
        <dbReference type="ARBA" id="ARBA00022723"/>
    </source>
</evidence>
<feature type="region of interest" description="Disordered" evidence="5">
    <location>
        <begin position="72"/>
        <end position="97"/>
    </location>
</feature>
<feature type="compositionally biased region" description="Low complexity" evidence="5">
    <location>
        <begin position="85"/>
        <end position="97"/>
    </location>
</feature>
<evidence type="ECO:0000259" key="6">
    <source>
        <dbReference type="PROSITE" id="PS50178"/>
    </source>
</evidence>
<keyword evidence="3" id="KW-0862">Zinc</keyword>
<dbReference type="Proteomes" id="UP000799439">
    <property type="component" value="Unassembled WGS sequence"/>
</dbReference>
<evidence type="ECO:0000313" key="7">
    <source>
        <dbReference type="EMBL" id="KAF2148533.1"/>
    </source>
</evidence>
<dbReference type="PANTHER" id="PTHR23164:SF30">
    <property type="entry name" value="EARLY ENDOSOME ANTIGEN 1"/>
    <property type="match status" value="1"/>
</dbReference>
<comment type="caution">
    <text evidence="7">The sequence shown here is derived from an EMBL/GenBank/DDBJ whole genome shotgun (WGS) entry which is preliminary data.</text>
</comment>
<name>A0A9P4IXG2_9PEZI</name>
<accession>A0A9P4IXG2</accession>
<keyword evidence="2 4" id="KW-0863">Zinc-finger</keyword>
<evidence type="ECO:0000256" key="5">
    <source>
        <dbReference type="SAM" id="MobiDB-lite"/>
    </source>
</evidence>
<organism evidence="7 8">
    <name type="scientific">Myriangium duriaei CBS 260.36</name>
    <dbReference type="NCBI Taxonomy" id="1168546"/>
    <lineage>
        <taxon>Eukaryota</taxon>
        <taxon>Fungi</taxon>
        <taxon>Dikarya</taxon>
        <taxon>Ascomycota</taxon>
        <taxon>Pezizomycotina</taxon>
        <taxon>Dothideomycetes</taxon>
        <taxon>Dothideomycetidae</taxon>
        <taxon>Myriangiales</taxon>
        <taxon>Myriangiaceae</taxon>
        <taxon>Myriangium</taxon>
    </lineage>
</organism>
<evidence type="ECO:0000256" key="3">
    <source>
        <dbReference type="ARBA" id="ARBA00022833"/>
    </source>
</evidence>
<feature type="domain" description="FYVE-type" evidence="6">
    <location>
        <begin position="158"/>
        <end position="213"/>
    </location>
</feature>
<dbReference type="InterPro" id="IPR013083">
    <property type="entry name" value="Znf_RING/FYVE/PHD"/>
</dbReference>
<dbReference type="InterPro" id="IPR017455">
    <property type="entry name" value="Znf_FYVE-rel"/>
</dbReference>